<evidence type="ECO:0000313" key="1">
    <source>
        <dbReference type="EMBL" id="KKL90454.1"/>
    </source>
</evidence>
<gene>
    <name evidence="1" type="ORF">LCGC14_1904480</name>
</gene>
<reference evidence="1" key="1">
    <citation type="journal article" date="2015" name="Nature">
        <title>Complex archaea that bridge the gap between prokaryotes and eukaryotes.</title>
        <authorList>
            <person name="Spang A."/>
            <person name="Saw J.H."/>
            <person name="Jorgensen S.L."/>
            <person name="Zaremba-Niedzwiedzka K."/>
            <person name="Martijn J."/>
            <person name="Lind A.E."/>
            <person name="van Eijk R."/>
            <person name="Schleper C."/>
            <person name="Guy L."/>
            <person name="Ettema T.J."/>
        </authorList>
    </citation>
    <scope>NUCLEOTIDE SEQUENCE</scope>
</reference>
<protein>
    <submittedName>
        <fullName evidence="1">Uncharacterized protein</fullName>
    </submittedName>
</protein>
<organism evidence="1">
    <name type="scientific">marine sediment metagenome</name>
    <dbReference type="NCBI Taxonomy" id="412755"/>
    <lineage>
        <taxon>unclassified sequences</taxon>
        <taxon>metagenomes</taxon>
        <taxon>ecological metagenomes</taxon>
    </lineage>
</organism>
<sequence length="38" mass="4560">MIERCCRHMAEHITCHNGCYELVVDYGFCNKCLARRQR</sequence>
<name>A0A0F9FVH8_9ZZZZ</name>
<proteinExistence type="predicted"/>
<comment type="caution">
    <text evidence="1">The sequence shown here is derived from an EMBL/GenBank/DDBJ whole genome shotgun (WGS) entry which is preliminary data.</text>
</comment>
<dbReference type="AlphaFoldDB" id="A0A0F9FVH8"/>
<accession>A0A0F9FVH8</accession>
<dbReference type="EMBL" id="LAZR01020002">
    <property type="protein sequence ID" value="KKL90454.1"/>
    <property type="molecule type" value="Genomic_DNA"/>
</dbReference>